<dbReference type="AlphaFoldDB" id="A0A1S1PDQ6"/>
<name>A0A1S1PDQ6_9ACTN</name>
<keyword evidence="2" id="KW-1185">Reference proteome</keyword>
<comment type="caution">
    <text evidence="1">The sequence shown here is derived from an EMBL/GenBank/DDBJ whole genome shotgun (WGS) entry which is preliminary data.</text>
</comment>
<gene>
    <name evidence="1" type="ORF">BBK14_29360</name>
</gene>
<protein>
    <submittedName>
        <fullName evidence="1">Uncharacterized protein</fullName>
    </submittedName>
</protein>
<accession>A0A1S1PDQ6</accession>
<evidence type="ECO:0000313" key="1">
    <source>
        <dbReference type="EMBL" id="OHV19249.1"/>
    </source>
</evidence>
<dbReference type="Proteomes" id="UP000179769">
    <property type="component" value="Unassembled WGS sequence"/>
</dbReference>
<evidence type="ECO:0000313" key="2">
    <source>
        <dbReference type="Proteomes" id="UP000179769"/>
    </source>
</evidence>
<sequence>MTDPAPLADDDLAEVPGQCGCGGEVAGVPQHDSVEDQAQRAELVFLAFPVGLAQFPALPMEDLAGQAVAGFLEGELGVDRAVECHHGAGDIGGGGAK</sequence>
<proteinExistence type="predicted"/>
<reference evidence="2" key="1">
    <citation type="submission" date="2016-07" db="EMBL/GenBank/DDBJ databases">
        <title>Frankia sp. NRRL B-16219 Genome sequencing.</title>
        <authorList>
            <person name="Ghodhbane-Gtari F."/>
            <person name="Swanson E."/>
            <person name="Gueddou A."/>
            <person name="Louati M."/>
            <person name="Nouioui I."/>
            <person name="Hezbri K."/>
            <person name="Abebe-Akele F."/>
            <person name="Simpson S."/>
            <person name="Morris K."/>
            <person name="Thomas K."/>
            <person name="Gtari M."/>
            <person name="Tisa L.S."/>
        </authorList>
    </citation>
    <scope>NUCLEOTIDE SEQUENCE [LARGE SCALE GENOMIC DNA]</scope>
    <source>
        <strain evidence="2">NRRL B-16219</strain>
    </source>
</reference>
<organism evidence="1 2">
    <name type="scientific">Parafrankia soli</name>
    <dbReference type="NCBI Taxonomy" id="2599596"/>
    <lineage>
        <taxon>Bacteria</taxon>
        <taxon>Bacillati</taxon>
        <taxon>Actinomycetota</taxon>
        <taxon>Actinomycetes</taxon>
        <taxon>Frankiales</taxon>
        <taxon>Frankiaceae</taxon>
        <taxon>Parafrankia</taxon>
    </lineage>
</organism>
<dbReference type="EMBL" id="MAXA01000282">
    <property type="protein sequence ID" value="OHV19249.1"/>
    <property type="molecule type" value="Genomic_DNA"/>
</dbReference>